<dbReference type="AlphaFoldDB" id="A0AAE1BYU0"/>
<dbReference type="InterPro" id="IPR057678">
    <property type="entry name" value="DUF7918"/>
</dbReference>
<evidence type="ECO:0000313" key="2">
    <source>
        <dbReference type="EMBL" id="KAK3672859.1"/>
    </source>
</evidence>
<name>A0AAE1BYU0_9PEZI</name>
<proteinExistence type="predicted"/>
<dbReference type="Pfam" id="PF25534">
    <property type="entry name" value="DUF7918"/>
    <property type="match status" value="1"/>
</dbReference>
<gene>
    <name evidence="2" type="ORF">LTR78_007212</name>
</gene>
<dbReference type="Proteomes" id="UP001274830">
    <property type="component" value="Unassembled WGS sequence"/>
</dbReference>
<protein>
    <recommendedName>
        <fullName evidence="1">DUF7918 domain-containing protein</fullName>
    </recommendedName>
</protein>
<sequence>MSKPRLSSTQYIEAVTDERFEICVKVPASFDFKGRPELSLSCCIDGGGEAKDQSSCWTYRSEVDFADGLFRLSVTNWKDDAGWHAAGWRFGELQIDEDVQLSKANADHEIKYRGCISVKLQLGRSKFKDVGHSYREPKGLGLTTSKKIAIDNARSHGVELMLLSTEGGDFEDLEQEWDWIPARGKKGRVINFTFYYASRLMSVALELKSVVPTIPVAPAESQAVISQSTRSPSSSPVLVEARHAVGIIDLCAESGEETTTALAFEPANKKRYADENAPGLAGSAAYKRVKIENGIEGACTMIPKTELSEPAQT</sequence>
<evidence type="ECO:0000259" key="1">
    <source>
        <dbReference type="Pfam" id="PF25534"/>
    </source>
</evidence>
<accession>A0AAE1BYU0</accession>
<organism evidence="2 3">
    <name type="scientific">Recurvomyces mirabilis</name>
    <dbReference type="NCBI Taxonomy" id="574656"/>
    <lineage>
        <taxon>Eukaryota</taxon>
        <taxon>Fungi</taxon>
        <taxon>Dikarya</taxon>
        <taxon>Ascomycota</taxon>
        <taxon>Pezizomycotina</taxon>
        <taxon>Dothideomycetes</taxon>
        <taxon>Dothideomycetidae</taxon>
        <taxon>Mycosphaerellales</taxon>
        <taxon>Teratosphaeriaceae</taxon>
        <taxon>Recurvomyces</taxon>
    </lineage>
</organism>
<dbReference type="EMBL" id="JAUTXT010000029">
    <property type="protein sequence ID" value="KAK3672859.1"/>
    <property type="molecule type" value="Genomic_DNA"/>
</dbReference>
<evidence type="ECO:0000313" key="3">
    <source>
        <dbReference type="Proteomes" id="UP001274830"/>
    </source>
</evidence>
<comment type="caution">
    <text evidence="2">The sequence shown here is derived from an EMBL/GenBank/DDBJ whole genome shotgun (WGS) entry which is preliminary data.</text>
</comment>
<feature type="domain" description="DUF7918" evidence="1">
    <location>
        <begin position="7"/>
        <end position="199"/>
    </location>
</feature>
<reference evidence="2" key="1">
    <citation type="submission" date="2023-07" db="EMBL/GenBank/DDBJ databases">
        <title>Black Yeasts Isolated from many extreme environments.</title>
        <authorList>
            <person name="Coleine C."/>
            <person name="Stajich J.E."/>
            <person name="Selbmann L."/>
        </authorList>
    </citation>
    <scope>NUCLEOTIDE SEQUENCE</scope>
    <source>
        <strain evidence="2">CCFEE 5485</strain>
    </source>
</reference>
<keyword evidence="3" id="KW-1185">Reference proteome</keyword>